<accession>A0A3M3EBS3</accession>
<dbReference type="Pfam" id="PF13416">
    <property type="entry name" value="SBP_bac_8"/>
    <property type="match status" value="1"/>
</dbReference>
<dbReference type="GO" id="GO:0019808">
    <property type="term" value="F:polyamine binding"/>
    <property type="evidence" value="ECO:0007669"/>
    <property type="project" value="InterPro"/>
</dbReference>
<evidence type="ECO:0000313" key="6">
    <source>
        <dbReference type="EMBL" id="RMM47023.1"/>
    </source>
</evidence>
<keyword evidence="7" id="KW-1185">Reference proteome</keyword>
<evidence type="ECO:0000256" key="1">
    <source>
        <dbReference type="ARBA" id="ARBA00004418"/>
    </source>
</evidence>
<name>A0A3M3EBS3_9PSED</name>
<comment type="subcellular location">
    <subcellularLocation>
        <location evidence="1">Periplasm</location>
    </subcellularLocation>
</comment>
<keyword evidence="4" id="KW-0574">Periplasm</keyword>
<dbReference type="GO" id="GO:0015846">
    <property type="term" value="P:polyamine transport"/>
    <property type="evidence" value="ECO:0007669"/>
    <property type="project" value="InterPro"/>
</dbReference>
<gene>
    <name evidence="6" type="ORF">ALQ77_00699</name>
</gene>
<dbReference type="PANTHER" id="PTHR30222">
    <property type="entry name" value="SPERMIDINE/PUTRESCINE-BINDING PERIPLASMIC PROTEIN"/>
    <property type="match status" value="1"/>
</dbReference>
<dbReference type="InterPro" id="IPR001188">
    <property type="entry name" value="Sperm_putr-bd"/>
</dbReference>
<evidence type="ECO:0000256" key="5">
    <source>
        <dbReference type="PIRSR" id="PIRSR019574-1"/>
    </source>
</evidence>
<dbReference type="STRING" id="47879.AXG94_00465"/>
<dbReference type="SUPFAM" id="SSF53850">
    <property type="entry name" value="Periplasmic binding protein-like II"/>
    <property type="match status" value="1"/>
</dbReference>
<keyword evidence="3" id="KW-0732">Signal</keyword>
<comment type="caution">
    <text evidence="6">The sequence shown here is derived from an EMBL/GenBank/DDBJ whole genome shotgun (WGS) entry which is preliminary data.</text>
</comment>
<dbReference type="Gene3D" id="3.40.190.10">
    <property type="entry name" value="Periplasmic binding protein-like II"/>
    <property type="match status" value="2"/>
</dbReference>
<proteinExistence type="predicted"/>
<keyword evidence="2" id="KW-0813">Transport</keyword>
<feature type="binding site" evidence="5">
    <location>
        <position position="49"/>
    </location>
    <ligand>
        <name>spermidine</name>
        <dbReference type="ChEBI" id="CHEBI:57834"/>
    </ligand>
</feature>
<dbReference type="PRINTS" id="PR00909">
    <property type="entry name" value="SPERMDNBNDNG"/>
</dbReference>
<evidence type="ECO:0000256" key="4">
    <source>
        <dbReference type="ARBA" id="ARBA00022764"/>
    </source>
</evidence>
<dbReference type="InterPro" id="IPR006059">
    <property type="entry name" value="SBP"/>
</dbReference>
<sequence length="380" mass="41667">MPRAFAAALECFAMNKSLRNTVLGALVSLLASGACVAEERTVRIYNWIEYLPPEILKSFQEETGIRPIYDVFDSVETLESKLLTGNSGYDVVYPGSSNVSHLIAAGAVQPLDRSQLPSWQQLDPEFMKGLEAVGDPGNRYAAPYLWGTTLIGYNVDKVRQALGADVPIDTWDIIFKEENLAKLASCGVGFLDAANEILPIALHYKGLDPNSQKREDYPQAQAAMAKIRPFISYFNSSRYGMDLANGDVCIAVGWSGGVALAKRLADAAGKGVKVAMALPKEGAPMWSDVMMIPTNAPHIQEAHAFINYIMRADVIARISNKIGYPNPNKDATALVNPEVRDNPAMYIPDDARKTLFALEPMPAAIERIRTRTWTAIKTNR</sequence>
<evidence type="ECO:0008006" key="8">
    <source>
        <dbReference type="Google" id="ProtNLM"/>
    </source>
</evidence>
<dbReference type="PROSITE" id="PS51257">
    <property type="entry name" value="PROKAR_LIPOPROTEIN"/>
    <property type="match status" value="1"/>
</dbReference>
<evidence type="ECO:0000313" key="7">
    <source>
        <dbReference type="Proteomes" id="UP000270661"/>
    </source>
</evidence>
<dbReference type="Proteomes" id="UP000270661">
    <property type="component" value="Unassembled WGS sequence"/>
</dbReference>
<dbReference type="AlphaFoldDB" id="A0A3M3EBS3"/>
<dbReference type="CDD" id="cd13659">
    <property type="entry name" value="PBP2_PotF"/>
    <property type="match status" value="1"/>
</dbReference>
<dbReference type="PIRSF" id="PIRSF019574">
    <property type="entry name" value="Periplasmic_polyamine_BP"/>
    <property type="match status" value="1"/>
</dbReference>
<protein>
    <recommendedName>
        <fullName evidence="8">Putrescine-binding periplasmic protein</fullName>
    </recommendedName>
</protein>
<evidence type="ECO:0000256" key="3">
    <source>
        <dbReference type="ARBA" id="ARBA00022729"/>
    </source>
</evidence>
<reference evidence="6 7" key="1">
    <citation type="submission" date="2018-08" db="EMBL/GenBank/DDBJ databases">
        <title>Recombination of ecologically and evolutionarily significant loci maintains genetic cohesion in the Pseudomonas syringae species complex.</title>
        <authorList>
            <person name="Dillon M."/>
            <person name="Thakur S."/>
            <person name="Almeida R.N.D."/>
            <person name="Weir B.S."/>
            <person name="Guttman D.S."/>
        </authorList>
    </citation>
    <scope>NUCLEOTIDE SEQUENCE [LARGE SCALE GENOMIC DNA]</scope>
    <source>
        <strain evidence="6 7">NCPPB2445</strain>
    </source>
</reference>
<organism evidence="6 7">
    <name type="scientific">Pseudomonas corrugata</name>
    <dbReference type="NCBI Taxonomy" id="47879"/>
    <lineage>
        <taxon>Bacteria</taxon>
        <taxon>Pseudomonadati</taxon>
        <taxon>Pseudomonadota</taxon>
        <taxon>Gammaproteobacteria</taxon>
        <taxon>Pseudomonadales</taxon>
        <taxon>Pseudomonadaceae</taxon>
        <taxon>Pseudomonas</taxon>
    </lineage>
</organism>
<dbReference type="EMBL" id="RBOJ01000089">
    <property type="protein sequence ID" value="RMM47023.1"/>
    <property type="molecule type" value="Genomic_DNA"/>
</dbReference>
<evidence type="ECO:0000256" key="2">
    <source>
        <dbReference type="ARBA" id="ARBA00022448"/>
    </source>
</evidence>
<dbReference type="GO" id="GO:0042597">
    <property type="term" value="C:periplasmic space"/>
    <property type="evidence" value="ECO:0007669"/>
    <property type="project" value="UniProtKB-SubCell"/>
</dbReference>
<dbReference type="PANTHER" id="PTHR30222:SF12">
    <property type="entry name" value="NORSPERMIDINE SENSOR"/>
    <property type="match status" value="1"/>
</dbReference>